<evidence type="ECO:0000313" key="1">
    <source>
        <dbReference type="EMBL" id="KAF7302173.1"/>
    </source>
</evidence>
<dbReference type="GO" id="GO:0005743">
    <property type="term" value="C:mitochondrial inner membrane"/>
    <property type="evidence" value="ECO:0007669"/>
    <property type="project" value="TreeGrafter"/>
</dbReference>
<keyword evidence="2" id="KW-1185">Reference proteome</keyword>
<dbReference type="EMBL" id="JACAZF010000006">
    <property type="protein sequence ID" value="KAF7302173.1"/>
    <property type="molecule type" value="Genomic_DNA"/>
</dbReference>
<sequence>MISSTVSRSSMRIVALPLTRINTSATIKLPRPTFYRFNITPPPPKPLLPRTGWLADYLPQEGIGKWVSNKANQTWISWGAAPEGSIKVRVSVICFPPHKLATSNLDFEETNLKSLDLSIAPPLHAQEKAHDIPLFYPPTMLSGPQSLENLKTLVEQRIPIHSRGIYLWIFFGVLSAPLKLIPIIPNFPFYFCAWRTWSHVKARRAARYIKSLIDSKRVVPEALHDLTAVYVGAATEAITERETLQRAVRSLGMSADEEKALFQAQEQVVKRRANAKKTKIM</sequence>
<gene>
    <name evidence="1" type="ORF">MIND_00784200</name>
</gene>
<dbReference type="InterPro" id="IPR018786">
    <property type="entry name" value="Mit_KHE1"/>
</dbReference>
<dbReference type="Proteomes" id="UP000636479">
    <property type="component" value="Unassembled WGS sequence"/>
</dbReference>
<name>A0A8H6SM63_9AGAR</name>
<dbReference type="GeneID" id="59347045"/>
<accession>A0A8H6SM63</accession>
<dbReference type="GO" id="GO:1902600">
    <property type="term" value="P:proton transmembrane transport"/>
    <property type="evidence" value="ECO:0007669"/>
    <property type="project" value="TreeGrafter"/>
</dbReference>
<reference evidence="1" key="1">
    <citation type="submission" date="2020-05" db="EMBL/GenBank/DDBJ databases">
        <title>Mycena genomes resolve the evolution of fungal bioluminescence.</title>
        <authorList>
            <person name="Tsai I.J."/>
        </authorList>
    </citation>
    <scope>NUCLEOTIDE SEQUENCE</scope>
    <source>
        <strain evidence="1">171206Taipei</strain>
    </source>
</reference>
<dbReference type="PANTHER" id="PTHR28062">
    <property type="entry name" value="K+-H+ EXCHANGE-LIKE PROTEIN"/>
    <property type="match status" value="1"/>
</dbReference>
<dbReference type="RefSeq" id="XP_037220173.1">
    <property type="nucleotide sequence ID" value="XM_037364529.1"/>
</dbReference>
<dbReference type="AlphaFoldDB" id="A0A8H6SM63"/>
<protein>
    <recommendedName>
        <fullName evidence="3">Mitochondrial K+-H+ exchange-related-domain-containing protein</fullName>
    </recommendedName>
</protein>
<comment type="caution">
    <text evidence="1">The sequence shown here is derived from an EMBL/GenBank/DDBJ whole genome shotgun (WGS) entry which is preliminary data.</text>
</comment>
<dbReference type="GO" id="GO:0006813">
    <property type="term" value="P:potassium ion transport"/>
    <property type="evidence" value="ECO:0007669"/>
    <property type="project" value="TreeGrafter"/>
</dbReference>
<proteinExistence type="predicted"/>
<dbReference type="PANTHER" id="PTHR28062:SF1">
    <property type="entry name" value="TRANSMEMBRANE PROTEIN"/>
    <property type="match status" value="1"/>
</dbReference>
<dbReference type="Pfam" id="PF10173">
    <property type="entry name" value="Mit_KHE1"/>
    <property type="match status" value="1"/>
</dbReference>
<evidence type="ECO:0008006" key="3">
    <source>
        <dbReference type="Google" id="ProtNLM"/>
    </source>
</evidence>
<dbReference type="OrthoDB" id="5562676at2759"/>
<organism evidence="1 2">
    <name type="scientific">Mycena indigotica</name>
    <dbReference type="NCBI Taxonomy" id="2126181"/>
    <lineage>
        <taxon>Eukaryota</taxon>
        <taxon>Fungi</taxon>
        <taxon>Dikarya</taxon>
        <taxon>Basidiomycota</taxon>
        <taxon>Agaricomycotina</taxon>
        <taxon>Agaricomycetes</taxon>
        <taxon>Agaricomycetidae</taxon>
        <taxon>Agaricales</taxon>
        <taxon>Marasmiineae</taxon>
        <taxon>Mycenaceae</taxon>
        <taxon>Mycena</taxon>
    </lineage>
</organism>
<evidence type="ECO:0000313" key="2">
    <source>
        <dbReference type="Proteomes" id="UP000636479"/>
    </source>
</evidence>